<feature type="compositionally biased region" description="Basic and acidic residues" evidence="1">
    <location>
        <begin position="268"/>
        <end position="279"/>
    </location>
</feature>
<proteinExistence type="predicted"/>
<keyword evidence="4" id="KW-1185">Reference proteome</keyword>
<comment type="caution">
    <text evidence="3">The sequence shown here is derived from an EMBL/GenBank/DDBJ whole genome shotgun (WGS) entry which is preliminary data.</text>
</comment>
<gene>
    <name evidence="3" type="ORF">D5F01_LYC01749</name>
</gene>
<dbReference type="PANTHER" id="PTHR21557">
    <property type="entry name" value="CORDON-BLEU"/>
    <property type="match status" value="1"/>
</dbReference>
<evidence type="ECO:0000256" key="1">
    <source>
        <dbReference type="SAM" id="MobiDB-lite"/>
    </source>
</evidence>
<feature type="compositionally biased region" description="Low complexity" evidence="1">
    <location>
        <begin position="318"/>
        <end position="331"/>
    </location>
</feature>
<evidence type="ECO:0000259" key="2">
    <source>
        <dbReference type="PROSITE" id="PS50898"/>
    </source>
</evidence>
<accession>A0A6G0J7A3</accession>
<dbReference type="InterPro" id="IPR019025">
    <property type="entry name" value="Cordon-bleu_ubiquitin_domain"/>
</dbReference>
<dbReference type="InterPro" id="IPR039895">
    <property type="entry name" value="COBL-like"/>
</dbReference>
<reference evidence="3 4" key="1">
    <citation type="submission" date="2019-07" db="EMBL/GenBank/DDBJ databases">
        <title>Chromosome genome assembly for large yellow croaker.</title>
        <authorList>
            <person name="Xiao S."/>
        </authorList>
    </citation>
    <scope>NUCLEOTIDE SEQUENCE [LARGE SCALE GENOMIC DNA]</scope>
    <source>
        <strain evidence="3">JMULYC20181020</strain>
        <tissue evidence="3">Muscle</tissue>
    </source>
</reference>
<feature type="compositionally biased region" description="Polar residues" evidence="1">
    <location>
        <begin position="435"/>
        <end position="455"/>
    </location>
</feature>
<name>A0A6G0J7A3_LARCR</name>
<evidence type="ECO:0000313" key="4">
    <source>
        <dbReference type="Proteomes" id="UP000424527"/>
    </source>
</evidence>
<dbReference type="PANTHER" id="PTHR21557:SF2">
    <property type="entry name" value="CORDON-BLEU PROTEIN-LIKE 1"/>
    <property type="match status" value="1"/>
</dbReference>
<feature type="compositionally biased region" description="Polar residues" evidence="1">
    <location>
        <begin position="484"/>
        <end position="502"/>
    </location>
</feature>
<dbReference type="AlphaFoldDB" id="A0A6G0J7A3"/>
<dbReference type="Proteomes" id="UP000424527">
    <property type="component" value="Unassembled WGS sequence"/>
</dbReference>
<dbReference type="Gene3D" id="3.10.20.90">
    <property type="entry name" value="Phosphatidylinositol 3-kinase Catalytic Subunit, Chain A, domain 1"/>
    <property type="match status" value="1"/>
</dbReference>
<dbReference type="InterPro" id="IPR003116">
    <property type="entry name" value="RBD_dom"/>
</dbReference>
<sequence>MEADICVENQPHSCPRDFVKPMSLVMDDHGSQPHARSSGLRVSTKSKAPSPPGLKKLESPGFSQWYPGSPHLTMDQKENLIDKDLSLVVVLPGGEEKLTTVHGSKPLMDLLVTLCAKYHLNPSSHTLELVTTNRKNTKLKPNALIGTLDAEKIILKPKGEDKNKKTAPQMPEATVRMVINYKKTQKTILRVNPRVPLAEHLPAICEKCEFEVETTVLLKDVQSLAPLDLSSSLNDYAIREVYARDTKGQRASPVCPASPSNAGTVMPGKDKNQKEEENKGLFSKFRKSKKKSEQAMTASAPASPVLVSKPRPLSMALPSSNSSPLGSPTTTDVPKKRRAPQPPILVSQSCPSDLSTRQRLNSEPNTQLDGDQMSGFSRGSSAESSLKRTKRKAPPPPTSPSAAVQETVPPDEKLQGGAAANTLEEIVEQEEITASAMSATANDTQGEDSSLNMSADVSLHTPSPDPDIVSTMSVEEGSGEDQSYDLSSDGNQLQSTENNSAAPSEVRTTDGTGLSELADTNGGPCQLENCKPTGNV</sequence>
<protein>
    <submittedName>
        <fullName evidence="3">Cordon-bleu protein-like 1</fullName>
    </submittedName>
</protein>
<dbReference type="Pfam" id="PF09469">
    <property type="entry name" value="Cobl"/>
    <property type="match status" value="1"/>
</dbReference>
<feature type="region of interest" description="Disordered" evidence="1">
    <location>
        <begin position="247"/>
        <end position="536"/>
    </location>
</feature>
<feature type="region of interest" description="Disordered" evidence="1">
    <location>
        <begin position="25"/>
        <end position="62"/>
    </location>
</feature>
<dbReference type="EMBL" id="REGW02000002">
    <property type="protein sequence ID" value="KAE8299356.1"/>
    <property type="molecule type" value="Genomic_DNA"/>
</dbReference>
<evidence type="ECO:0000313" key="3">
    <source>
        <dbReference type="EMBL" id="KAE8299356.1"/>
    </source>
</evidence>
<dbReference type="GO" id="GO:0007165">
    <property type="term" value="P:signal transduction"/>
    <property type="evidence" value="ECO:0007669"/>
    <property type="project" value="InterPro"/>
</dbReference>
<dbReference type="PROSITE" id="PS50898">
    <property type="entry name" value="RBD"/>
    <property type="match status" value="1"/>
</dbReference>
<feature type="compositionally biased region" description="Low complexity" evidence="1">
    <location>
        <begin position="374"/>
        <end position="384"/>
    </location>
</feature>
<organism evidence="3 4">
    <name type="scientific">Larimichthys crocea</name>
    <name type="common">Large yellow croaker</name>
    <name type="synonym">Pseudosciaena crocea</name>
    <dbReference type="NCBI Taxonomy" id="215358"/>
    <lineage>
        <taxon>Eukaryota</taxon>
        <taxon>Metazoa</taxon>
        <taxon>Chordata</taxon>
        <taxon>Craniata</taxon>
        <taxon>Vertebrata</taxon>
        <taxon>Euteleostomi</taxon>
        <taxon>Actinopterygii</taxon>
        <taxon>Neopterygii</taxon>
        <taxon>Teleostei</taxon>
        <taxon>Neoteleostei</taxon>
        <taxon>Acanthomorphata</taxon>
        <taxon>Eupercaria</taxon>
        <taxon>Sciaenidae</taxon>
        <taxon>Larimichthys</taxon>
    </lineage>
</organism>
<feature type="compositionally biased region" description="Polar residues" evidence="1">
    <location>
        <begin position="346"/>
        <end position="369"/>
    </location>
</feature>
<dbReference type="GO" id="GO:0003785">
    <property type="term" value="F:actin monomer binding"/>
    <property type="evidence" value="ECO:0007669"/>
    <property type="project" value="InterPro"/>
</dbReference>
<feature type="domain" description="RBD" evidence="2">
    <location>
        <begin position="85"/>
        <end position="158"/>
    </location>
</feature>